<dbReference type="InterPro" id="IPR011466">
    <property type="entry name" value="DUF1572"/>
</dbReference>
<name>A0ABY3SHI5_9BACL</name>
<evidence type="ECO:0000313" key="1">
    <source>
        <dbReference type="EMBL" id="UJF32960.1"/>
    </source>
</evidence>
<dbReference type="RefSeq" id="WP_235119303.1">
    <property type="nucleotide sequence ID" value="NZ_CP090978.1"/>
</dbReference>
<evidence type="ECO:0000313" key="2">
    <source>
        <dbReference type="Proteomes" id="UP001649230"/>
    </source>
</evidence>
<dbReference type="InterPro" id="IPR034660">
    <property type="entry name" value="DinB/YfiT-like"/>
</dbReference>
<dbReference type="Proteomes" id="UP001649230">
    <property type="component" value="Chromosome"/>
</dbReference>
<gene>
    <name evidence="1" type="ORF">L0M14_25840</name>
</gene>
<protein>
    <submittedName>
        <fullName evidence="1">DUF1572 domain-containing protein</fullName>
    </submittedName>
</protein>
<accession>A0ABY3SHI5</accession>
<reference evidence="1 2" key="1">
    <citation type="journal article" date="2024" name="Int. J. Syst. Evol. Microbiol.">
        <title>Paenibacillus hexagrammi sp. nov., a novel bacterium isolated from the gut content of Hexagrammos agrammus.</title>
        <authorList>
            <person name="Jung H.K."/>
            <person name="Kim D.G."/>
            <person name="Zin H."/>
            <person name="Park J."/>
            <person name="Jung H."/>
            <person name="Kim Y.O."/>
            <person name="Kong H.J."/>
            <person name="Kim J.W."/>
            <person name="Kim Y.S."/>
        </authorList>
    </citation>
    <scope>NUCLEOTIDE SEQUENCE [LARGE SCALE GENOMIC DNA]</scope>
    <source>
        <strain evidence="1 2">YPD9-1</strain>
    </source>
</reference>
<sequence length="178" mass="20632">MLDIVKYILNDMNKQLDRMIKSLGQLDDDLIWHKQKASTNSIGNLCLHLAGNEYQNFVSAIGGKPFIRERSRGEFEPEGGITKEELQNLLVQTRSQSTDILASLSEMDLDREVEIRYSLEDWNHMHRTQALENETYDRRVIRLLLIQVAAHYGYHAGQIVLLTKLYKDVDENITGQYH</sequence>
<proteinExistence type="predicted"/>
<dbReference type="EMBL" id="CP090978">
    <property type="protein sequence ID" value="UJF32960.1"/>
    <property type="molecule type" value="Genomic_DNA"/>
</dbReference>
<dbReference type="Pfam" id="PF07609">
    <property type="entry name" value="DUF1572"/>
    <property type="match status" value="1"/>
</dbReference>
<dbReference type="Gene3D" id="1.20.120.450">
    <property type="entry name" value="dinb family like domain"/>
    <property type="match status" value="1"/>
</dbReference>
<keyword evidence="2" id="KW-1185">Reference proteome</keyword>
<organism evidence="1 2">
    <name type="scientific">Paenibacillus hexagrammi</name>
    <dbReference type="NCBI Taxonomy" id="2908839"/>
    <lineage>
        <taxon>Bacteria</taxon>
        <taxon>Bacillati</taxon>
        <taxon>Bacillota</taxon>
        <taxon>Bacilli</taxon>
        <taxon>Bacillales</taxon>
        <taxon>Paenibacillaceae</taxon>
        <taxon>Paenibacillus</taxon>
    </lineage>
</organism>
<dbReference type="SUPFAM" id="SSF109854">
    <property type="entry name" value="DinB/YfiT-like putative metalloenzymes"/>
    <property type="match status" value="1"/>
</dbReference>